<reference evidence="2" key="1">
    <citation type="submission" date="2021-01" db="UniProtKB">
        <authorList>
            <consortium name="EnsemblPlants"/>
        </authorList>
    </citation>
    <scope>IDENTIFICATION</scope>
</reference>
<keyword evidence="3" id="KW-1185">Reference proteome</keyword>
<dbReference type="Gramene" id="Kaladp0050s0030.1.v1.1">
    <property type="protein sequence ID" value="Kaladp0050s0030.1.v1.1.CDS.1"/>
    <property type="gene ID" value="Kaladp0050s0030.v1.1"/>
</dbReference>
<evidence type="ECO:0000256" key="1">
    <source>
        <dbReference type="SAM" id="MobiDB-lite"/>
    </source>
</evidence>
<protein>
    <submittedName>
        <fullName evidence="2">Uncharacterized protein</fullName>
    </submittedName>
</protein>
<dbReference type="Proteomes" id="UP000594263">
    <property type="component" value="Unplaced"/>
</dbReference>
<evidence type="ECO:0000313" key="3">
    <source>
        <dbReference type="Proteomes" id="UP000594263"/>
    </source>
</evidence>
<sequence length="105" mass="11313">MQASAAGELTVKTEDTTTTSQQKAMPHKAGLTHWFLRAFDLKRLLGAAGLGAPELPQNEHPCGRIGSQRRIAKPLANRVAHSKSPHSLLGSFNLQLEDEQSASSI</sequence>
<dbReference type="AlphaFoldDB" id="A0A7N0ZXN8"/>
<proteinExistence type="predicted"/>
<name>A0A7N0ZXN8_KALFE</name>
<accession>A0A7N0ZXN8</accession>
<dbReference type="EnsemblPlants" id="Kaladp0050s0030.1.v1.1">
    <property type="protein sequence ID" value="Kaladp0050s0030.1.v1.1.CDS.1"/>
    <property type="gene ID" value="Kaladp0050s0030.v1.1"/>
</dbReference>
<feature type="region of interest" description="Disordered" evidence="1">
    <location>
        <begin position="1"/>
        <end position="27"/>
    </location>
</feature>
<evidence type="ECO:0000313" key="2">
    <source>
        <dbReference type="EnsemblPlants" id="Kaladp0050s0030.1.v1.1.CDS.1"/>
    </source>
</evidence>
<organism evidence="2 3">
    <name type="scientific">Kalanchoe fedtschenkoi</name>
    <name type="common">Lavender scallops</name>
    <name type="synonym">South American air plant</name>
    <dbReference type="NCBI Taxonomy" id="63787"/>
    <lineage>
        <taxon>Eukaryota</taxon>
        <taxon>Viridiplantae</taxon>
        <taxon>Streptophyta</taxon>
        <taxon>Embryophyta</taxon>
        <taxon>Tracheophyta</taxon>
        <taxon>Spermatophyta</taxon>
        <taxon>Magnoliopsida</taxon>
        <taxon>eudicotyledons</taxon>
        <taxon>Gunneridae</taxon>
        <taxon>Pentapetalae</taxon>
        <taxon>Saxifragales</taxon>
        <taxon>Crassulaceae</taxon>
        <taxon>Kalanchoe</taxon>
    </lineage>
</organism>